<keyword evidence="3" id="KW-1185">Reference proteome</keyword>
<dbReference type="AlphaFoldDB" id="A0AAE4CN75"/>
<dbReference type="RefSeq" id="WP_310276026.1">
    <property type="nucleotide sequence ID" value="NZ_JAVDXW010000001.1"/>
</dbReference>
<evidence type="ECO:0000313" key="2">
    <source>
        <dbReference type="EMBL" id="MDR7303609.1"/>
    </source>
</evidence>
<reference evidence="2" key="1">
    <citation type="submission" date="2023-07" db="EMBL/GenBank/DDBJ databases">
        <title>Sequencing the genomes of 1000 actinobacteria strains.</title>
        <authorList>
            <person name="Klenk H.-P."/>
        </authorList>
    </citation>
    <scope>NUCLEOTIDE SEQUENCE</scope>
    <source>
        <strain evidence="2">DSM 45977</strain>
    </source>
</reference>
<gene>
    <name evidence="2" type="ORF">JOF55_003790</name>
</gene>
<accession>A0AAE4CN75</accession>
<organism evidence="2 3">
    <name type="scientific">Haloactinomyces albus</name>
    <dbReference type="NCBI Taxonomy" id="1352928"/>
    <lineage>
        <taxon>Bacteria</taxon>
        <taxon>Bacillati</taxon>
        <taxon>Actinomycetota</taxon>
        <taxon>Actinomycetes</taxon>
        <taxon>Actinopolysporales</taxon>
        <taxon>Actinopolysporaceae</taxon>
        <taxon>Haloactinomyces</taxon>
    </lineage>
</organism>
<proteinExistence type="predicted"/>
<evidence type="ECO:0000256" key="1">
    <source>
        <dbReference type="SAM" id="MobiDB-lite"/>
    </source>
</evidence>
<sequence length="88" mass="9438">MVSNTIGQPGDATRKSSRKVSGHAHIDASREAFDRVEIFSRKIPPRKKAAAKSLWFCAFFAVETKSARDGGVVACRVACSISALSAKV</sequence>
<dbReference type="EMBL" id="JAVDXW010000001">
    <property type="protein sequence ID" value="MDR7303609.1"/>
    <property type="molecule type" value="Genomic_DNA"/>
</dbReference>
<feature type="region of interest" description="Disordered" evidence="1">
    <location>
        <begin position="1"/>
        <end position="26"/>
    </location>
</feature>
<comment type="caution">
    <text evidence="2">The sequence shown here is derived from an EMBL/GenBank/DDBJ whole genome shotgun (WGS) entry which is preliminary data.</text>
</comment>
<protein>
    <submittedName>
        <fullName evidence="2">Uncharacterized protein</fullName>
    </submittedName>
</protein>
<dbReference type="Proteomes" id="UP001180845">
    <property type="component" value="Unassembled WGS sequence"/>
</dbReference>
<evidence type="ECO:0000313" key="3">
    <source>
        <dbReference type="Proteomes" id="UP001180845"/>
    </source>
</evidence>
<name>A0AAE4CN75_9ACTN</name>